<dbReference type="PANTHER" id="PTHR10098:SF108">
    <property type="entry name" value="TETRATRICOPEPTIDE REPEAT PROTEIN 28"/>
    <property type="match status" value="1"/>
</dbReference>
<reference evidence="3 4" key="1">
    <citation type="submission" date="2017-10" db="EMBL/GenBank/DDBJ databases">
        <title>The draft genome sequence of Lewinella nigricans NBRC 102662.</title>
        <authorList>
            <person name="Wang K."/>
        </authorList>
    </citation>
    <scope>NUCLEOTIDE SEQUENCE [LARGE SCALE GENOMIC DNA]</scope>
    <source>
        <strain evidence="3 4">NBRC 102662</strain>
    </source>
</reference>
<dbReference type="Pfam" id="PF12770">
    <property type="entry name" value="CHAT"/>
    <property type="match status" value="1"/>
</dbReference>
<dbReference type="Pfam" id="PF13181">
    <property type="entry name" value="TPR_8"/>
    <property type="match status" value="1"/>
</dbReference>
<dbReference type="InterPro" id="IPR024983">
    <property type="entry name" value="CHAT_dom"/>
</dbReference>
<accession>A0A2D0N197</accession>
<evidence type="ECO:0000259" key="2">
    <source>
        <dbReference type="Pfam" id="PF12770"/>
    </source>
</evidence>
<evidence type="ECO:0000256" key="1">
    <source>
        <dbReference type="PROSITE-ProRule" id="PRU00339"/>
    </source>
</evidence>
<dbReference type="PROSITE" id="PS50005">
    <property type="entry name" value="TPR"/>
    <property type="match status" value="4"/>
</dbReference>
<comment type="caution">
    <text evidence="3">The sequence shown here is derived from an EMBL/GenBank/DDBJ whole genome shotgun (WGS) entry which is preliminary data.</text>
</comment>
<feature type="domain" description="CHAT" evidence="2">
    <location>
        <begin position="728"/>
        <end position="1029"/>
    </location>
</feature>
<dbReference type="InterPro" id="IPR011990">
    <property type="entry name" value="TPR-like_helical_dom_sf"/>
</dbReference>
<dbReference type="PROSITE" id="PS50293">
    <property type="entry name" value="TPR_REGION"/>
    <property type="match status" value="1"/>
</dbReference>
<feature type="repeat" description="TPR" evidence="1">
    <location>
        <begin position="424"/>
        <end position="457"/>
    </location>
</feature>
<proteinExistence type="predicted"/>
<evidence type="ECO:0000313" key="3">
    <source>
        <dbReference type="EMBL" id="PHN02237.1"/>
    </source>
</evidence>
<evidence type="ECO:0000313" key="4">
    <source>
        <dbReference type="Proteomes" id="UP000223913"/>
    </source>
</evidence>
<dbReference type="AlphaFoldDB" id="A0A2D0N197"/>
<protein>
    <recommendedName>
        <fullName evidence="2">CHAT domain-containing protein</fullName>
    </recommendedName>
</protein>
<keyword evidence="4" id="KW-1185">Reference proteome</keyword>
<keyword evidence="1" id="KW-0802">TPR repeat</keyword>
<gene>
    <name evidence="3" type="ORF">CRP01_33425</name>
</gene>
<sequence>MKRISFLILITFILSFQFVPKGISQEILGDNPKDSSNYTLADTVLATTLFLEGIDLFKATKYVQALNKFDSSRVVFTHTLGTVNTNVLECNRYIGFIANGIGKLDQSINAWKAALDNALILYSEKEEELAIFNFNLGGATGQKGDLEESIYYYSEALRRFKKVHPEEEDPKVAATYLGLGTSFYNNKNYKESLFYLRKAVSLLEKAGTDKLNLAKVYGNLGAIQHILGYYRESISYLESARQIYIDLGYENTVEIARTYLNMGNAYSFYGNYFKAKNFHEKALFILKKLRGEKHPEVAALYQSLAVTYYQIHKQSKAISYNNEAIAILTPYKNEFPLEIANLLQNLGLCYIQQGKEEQAIENFKKAEKYYLDFGTIDSVALAKLYSNLGTAYQSNRAYDLAIEYFQKALSVIDNMSFIEGGYFASTQASLGLLFYETGNFQKAEESFERALLTFGLSHIDSLTEINALPKLAETLFTTAQFYRRWYDQSSSIDHLRKARHFNQLVFKVVQLKLKNSLTESKKILAEAGAKMSEMALNLDLKLYQQTDSLHYLEDAFVVVERSRSLLLYQALQESQALNFAGIPDSLLQREYELKIDLTYYDKLRQGKLNEDVSETDTTLLNISSRLFELNQTYDRLKHHFEKSYPEYYRLKYDLNTASLEEVQKGLLQPDQALLEYFVGDSTVFIFLVQPERYEVVKVEMDSVFKQQVRQLQWSLQKPLPYTLEYYNEAARYLYEKLIAPLADRLPERLVIVPDGILNYVPYETLLTHEPESIYQPERYPYLLNRHQISYNYSATLLREMVEKLHQQKPQNKVLGFAPYSDVDTVFTNDLDQSQWWLDDTRADTLVNLPQTKIELDSLKILFPTDGFYGKAATKAEFWKLAAQYRVIHLATHGKADTRLGDYSYLAFAPFPDSLDNELLYVRDLYNLKLNADLVVLSACETGTGELQRGEGLVSLARAFAYAGAKSITTTLWQVDDRSTQELMTHYYRYLKSETSKDEALRRAKIDFLASRKDIKAHPSLWAGIIAVGDMHPLK</sequence>
<name>A0A2D0N197_FLAN2</name>
<feature type="repeat" description="TPR" evidence="1">
    <location>
        <begin position="382"/>
        <end position="415"/>
    </location>
</feature>
<dbReference type="OrthoDB" id="9771112at2"/>
<dbReference type="InterPro" id="IPR019734">
    <property type="entry name" value="TPR_rpt"/>
</dbReference>
<dbReference type="EMBL" id="PDUD01000043">
    <property type="protein sequence ID" value="PHN02237.1"/>
    <property type="molecule type" value="Genomic_DNA"/>
</dbReference>
<feature type="repeat" description="TPR" evidence="1">
    <location>
        <begin position="173"/>
        <end position="206"/>
    </location>
</feature>
<dbReference type="Pfam" id="PF13424">
    <property type="entry name" value="TPR_12"/>
    <property type="match status" value="3"/>
</dbReference>
<dbReference type="SMART" id="SM00028">
    <property type="entry name" value="TPR"/>
    <property type="match status" value="8"/>
</dbReference>
<dbReference type="SUPFAM" id="SSF48452">
    <property type="entry name" value="TPR-like"/>
    <property type="match status" value="4"/>
</dbReference>
<organism evidence="3 4">
    <name type="scientific">Flavilitoribacter nigricans (strain ATCC 23147 / DSM 23189 / NBRC 102662 / NCIMB 1420 / SS-2)</name>
    <name type="common">Lewinella nigricans</name>
    <dbReference type="NCBI Taxonomy" id="1122177"/>
    <lineage>
        <taxon>Bacteria</taxon>
        <taxon>Pseudomonadati</taxon>
        <taxon>Bacteroidota</taxon>
        <taxon>Saprospiria</taxon>
        <taxon>Saprospirales</taxon>
        <taxon>Lewinellaceae</taxon>
        <taxon>Flavilitoribacter</taxon>
    </lineage>
</organism>
<feature type="repeat" description="TPR" evidence="1">
    <location>
        <begin position="340"/>
        <end position="373"/>
    </location>
</feature>
<dbReference type="Proteomes" id="UP000223913">
    <property type="component" value="Unassembled WGS sequence"/>
</dbReference>
<dbReference type="PANTHER" id="PTHR10098">
    <property type="entry name" value="RAPSYN-RELATED"/>
    <property type="match status" value="1"/>
</dbReference>
<dbReference type="RefSeq" id="WP_099154429.1">
    <property type="nucleotide sequence ID" value="NZ_PDUD01000043.1"/>
</dbReference>
<dbReference type="Gene3D" id="1.25.40.10">
    <property type="entry name" value="Tetratricopeptide repeat domain"/>
    <property type="match status" value="3"/>
</dbReference>